<feature type="domain" description="Alpha/beta hydrolase fold-3" evidence="3">
    <location>
        <begin position="165"/>
        <end position="370"/>
    </location>
</feature>
<keyword evidence="2" id="KW-0812">Transmembrane</keyword>
<dbReference type="EMBL" id="JACRWE010000001">
    <property type="protein sequence ID" value="MBC5995399.1"/>
    <property type="molecule type" value="Genomic_DNA"/>
</dbReference>
<sequence length="395" mass="44868">MNKEYKNKFYKNISFFISATIVFGFILFLMIMIHSKWYGFYILLFTVSTLYYFINLNSWKIWQSGVLWLIAIIIAISNLYISKPHKNISLLGSIASEGVRTINKLGVSPGIFLNNFSSKSSIDILNKEKPLWKIPNGYKVESHKLSSSHIELLKNNVKQDKLIYQLHGGAYLVKLNNMHRKNSIVLSKKANGADVASLDYRLAPEYTFPSALEDAIDGWNYLLNLGYKPDNIIIVGDSAGGNLALSLSLKLRDDGSKMPAGIICVSPWADLAEEGDSYKYNLYLDPTFGIDEGMKKSKPILPTEYAGNIDLHNPYISPVYGNYKRFPPMLVIVGSYEIFESDSITIYEKAIKENVNVKLIDQDGMFHDYIFMYDLLPESNAVWNQITSFINQTLY</sequence>
<comment type="caution">
    <text evidence="4">The sequence shown here is derived from an EMBL/GenBank/DDBJ whole genome shotgun (WGS) entry which is preliminary data.</text>
</comment>
<dbReference type="RefSeq" id="WP_153971395.1">
    <property type="nucleotide sequence ID" value="NZ_JACRWE010000001.1"/>
</dbReference>
<evidence type="ECO:0000313" key="5">
    <source>
        <dbReference type="Proteomes" id="UP000609849"/>
    </source>
</evidence>
<dbReference type="PANTHER" id="PTHR48081:SF8">
    <property type="entry name" value="ALPHA_BETA HYDROLASE FOLD-3 DOMAIN-CONTAINING PROTEIN-RELATED"/>
    <property type="match status" value="1"/>
</dbReference>
<reference evidence="4 5" key="1">
    <citation type="submission" date="2020-08" db="EMBL/GenBank/DDBJ databases">
        <authorList>
            <person name="Liu C."/>
            <person name="Sun Q."/>
        </authorList>
    </citation>
    <scope>NUCLEOTIDE SEQUENCE [LARGE SCALE GENOMIC DNA]</scope>
    <source>
        <strain evidence="4 5">NSJ-18</strain>
    </source>
</reference>
<evidence type="ECO:0000256" key="2">
    <source>
        <dbReference type="SAM" id="Phobius"/>
    </source>
</evidence>
<keyword evidence="5" id="KW-1185">Reference proteome</keyword>
<organism evidence="4 5">
    <name type="scientific">Romboutsia faecis</name>
    <dbReference type="NCBI Taxonomy" id="2764597"/>
    <lineage>
        <taxon>Bacteria</taxon>
        <taxon>Bacillati</taxon>
        <taxon>Bacillota</taxon>
        <taxon>Clostridia</taxon>
        <taxon>Peptostreptococcales</taxon>
        <taxon>Peptostreptococcaceae</taxon>
        <taxon>Romboutsia</taxon>
    </lineage>
</organism>
<feature type="transmembrane region" description="Helical" evidence="2">
    <location>
        <begin position="61"/>
        <end position="81"/>
    </location>
</feature>
<protein>
    <submittedName>
        <fullName evidence="4">Alpha/beta hydrolase</fullName>
    </submittedName>
</protein>
<evidence type="ECO:0000313" key="4">
    <source>
        <dbReference type="EMBL" id="MBC5995399.1"/>
    </source>
</evidence>
<dbReference type="Pfam" id="PF07859">
    <property type="entry name" value="Abhydrolase_3"/>
    <property type="match status" value="1"/>
</dbReference>
<gene>
    <name evidence="4" type="ORF">H8923_01385</name>
</gene>
<dbReference type="Gene3D" id="3.40.50.1820">
    <property type="entry name" value="alpha/beta hydrolase"/>
    <property type="match status" value="1"/>
</dbReference>
<name>A0ABR7JKF5_9FIRM</name>
<dbReference type="InterPro" id="IPR013094">
    <property type="entry name" value="AB_hydrolase_3"/>
</dbReference>
<dbReference type="SUPFAM" id="SSF53474">
    <property type="entry name" value="alpha/beta-Hydrolases"/>
    <property type="match status" value="1"/>
</dbReference>
<accession>A0ABR7JKF5</accession>
<feature type="transmembrane region" description="Helical" evidence="2">
    <location>
        <begin position="37"/>
        <end position="54"/>
    </location>
</feature>
<dbReference type="PANTHER" id="PTHR48081">
    <property type="entry name" value="AB HYDROLASE SUPERFAMILY PROTEIN C4A8.06C"/>
    <property type="match status" value="1"/>
</dbReference>
<proteinExistence type="predicted"/>
<dbReference type="InterPro" id="IPR029058">
    <property type="entry name" value="AB_hydrolase_fold"/>
</dbReference>
<dbReference type="InterPro" id="IPR050300">
    <property type="entry name" value="GDXG_lipolytic_enzyme"/>
</dbReference>
<evidence type="ECO:0000256" key="1">
    <source>
        <dbReference type="ARBA" id="ARBA00022801"/>
    </source>
</evidence>
<keyword evidence="2" id="KW-0472">Membrane</keyword>
<feature type="transmembrane region" description="Helical" evidence="2">
    <location>
        <begin position="12"/>
        <end position="31"/>
    </location>
</feature>
<dbReference type="Proteomes" id="UP000609849">
    <property type="component" value="Unassembled WGS sequence"/>
</dbReference>
<keyword evidence="1 4" id="KW-0378">Hydrolase</keyword>
<dbReference type="GO" id="GO:0016787">
    <property type="term" value="F:hydrolase activity"/>
    <property type="evidence" value="ECO:0007669"/>
    <property type="project" value="UniProtKB-KW"/>
</dbReference>
<evidence type="ECO:0000259" key="3">
    <source>
        <dbReference type="Pfam" id="PF07859"/>
    </source>
</evidence>
<keyword evidence="2" id="KW-1133">Transmembrane helix</keyword>